<proteinExistence type="predicted"/>
<dbReference type="eggNOG" id="KOG2132">
    <property type="taxonomic scope" value="Eukaryota"/>
</dbReference>
<dbReference type="OMA" id="CAEYKPP"/>
<evidence type="ECO:0000313" key="3">
    <source>
        <dbReference type="Proteomes" id="UP000001861"/>
    </source>
</evidence>
<dbReference type="GeneID" id="9378880"/>
<feature type="domain" description="Cupin-like" evidence="1">
    <location>
        <begin position="12"/>
        <end position="87"/>
    </location>
</feature>
<gene>
    <name evidence="2" type="ORF">CC1G_13927</name>
</gene>
<dbReference type="OrthoDB" id="47172at2759"/>
<evidence type="ECO:0000313" key="2">
    <source>
        <dbReference type="EMBL" id="EFI28393.1"/>
    </source>
</evidence>
<organism evidence="2 3">
    <name type="scientific">Coprinopsis cinerea (strain Okayama-7 / 130 / ATCC MYA-4618 / FGSC 9003)</name>
    <name type="common">Inky cap fungus</name>
    <name type="synonym">Hormographiella aspergillata</name>
    <dbReference type="NCBI Taxonomy" id="240176"/>
    <lineage>
        <taxon>Eukaryota</taxon>
        <taxon>Fungi</taxon>
        <taxon>Dikarya</taxon>
        <taxon>Basidiomycota</taxon>
        <taxon>Agaricomycotina</taxon>
        <taxon>Agaricomycetes</taxon>
        <taxon>Agaricomycetidae</taxon>
        <taxon>Agaricales</taxon>
        <taxon>Agaricineae</taxon>
        <taxon>Psathyrellaceae</taxon>
        <taxon>Coprinopsis</taxon>
    </lineage>
</organism>
<dbReference type="HOGENOM" id="CLU_2440765_0_0_1"/>
<dbReference type="InParanoid" id="D6RKN5"/>
<dbReference type="InterPro" id="IPR041667">
    <property type="entry name" value="Cupin_8"/>
</dbReference>
<name>D6RKN5_COPC7</name>
<evidence type="ECO:0000259" key="1">
    <source>
        <dbReference type="Pfam" id="PF13621"/>
    </source>
</evidence>
<dbReference type="Proteomes" id="UP000001861">
    <property type="component" value="Unassembled WGS sequence"/>
</dbReference>
<sequence>MLDFEDQPAQLPSDEKHYLAQHNLFIQFPDLRDDILVPDYAYATGFYKHLPDYKPPNNEEGIIFNHWLGPENTISPAHIDPYNNLYGLPV</sequence>
<dbReference type="EMBL" id="AACS02000002">
    <property type="protein sequence ID" value="EFI28393.1"/>
    <property type="molecule type" value="Genomic_DNA"/>
</dbReference>
<dbReference type="KEGG" id="cci:CC1G_13927"/>
<dbReference type="Gene3D" id="2.60.120.650">
    <property type="entry name" value="Cupin"/>
    <property type="match status" value="1"/>
</dbReference>
<dbReference type="STRING" id="240176.D6RKN5"/>
<dbReference type="VEuPathDB" id="FungiDB:CC1G_13927"/>
<dbReference type="RefSeq" id="XP_002911887.1">
    <property type="nucleotide sequence ID" value="XM_002911841.1"/>
</dbReference>
<reference evidence="2 3" key="1">
    <citation type="journal article" date="2010" name="Proc. Natl. Acad. Sci. U.S.A.">
        <title>Insights into evolution of multicellular fungi from the assembled chromosomes of the mushroom Coprinopsis cinerea (Coprinus cinereus).</title>
        <authorList>
            <person name="Stajich J.E."/>
            <person name="Wilke S.K."/>
            <person name="Ahren D."/>
            <person name="Au C.H."/>
            <person name="Birren B.W."/>
            <person name="Borodovsky M."/>
            <person name="Burns C."/>
            <person name="Canback B."/>
            <person name="Casselton L.A."/>
            <person name="Cheng C.K."/>
            <person name="Deng J."/>
            <person name="Dietrich F.S."/>
            <person name="Fargo D.C."/>
            <person name="Farman M.L."/>
            <person name="Gathman A.C."/>
            <person name="Goldberg J."/>
            <person name="Guigo R."/>
            <person name="Hoegger P.J."/>
            <person name="Hooker J.B."/>
            <person name="Huggins A."/>
            <person name="James T.Y."/>
            <person name="Kamada T."/>
            <person name="Kilaru S."/>
            <person name="Kodira C."/>
            <person name="Kues U."/>
            <person name="Kupfer D."/>
            <person name="Kwan H.S."/>
            <person name="Lomsadze A."/>
            <person name="Li W."/>
            <person name="Lilly W.W."/>
            <person name="Ma L.J."/>
            <person name="Mackey A.J."/>
            <person name="Manning G."/>
            <person name="Martin F."/>
            <person name="Muraguchi H."/>
            <person name="Natvig D.O."/>
            <person name="Palmerini H."/>
            <person name="Ramesh M.A."/>
            <person name="Rehmeyer C.J."/>
            <person name="Roe B.A."/>
            <person name="Shenoy N."/>
            <person name="Stanke M."/>
            <person name="Ter-Hovhannisyan V."/>
            <person name="Tunlid A."/>
            <person name="Velagapudi R."/>
            <person name="Vision T.J."/>
            <person name="Zeng Q."/>
            <person name="Zolan M.E."/>
            <person name="Pukkila P.J."/>
        </authorList>
    </citation>
    <scope>NUCLEOTIDE SEQUENCE [LARGE SCALE GENOMIC DNA]</scope>
    <source>
        <strain evidence="3">Okayama-7 / 130 / ATCC MYA-4618 / FGSC 9003</strain>
    </source>
</reference>
<keyword evidence="3" id="KW-1185">Reference proteome</keyword>
<dbReference type="SUPFAM" id="SSF51197">
    <property type="entry name" value="Clavaminate synthase-like"/>
    <property type="match status" value="1"/>
</dbReference>
<dbReference type="Pfam" id="PF13621">
    <property type="entry name" value="Cupin_8"/>
    <property type="match status" value="1"/>
</dbReference>
<accession>D6RKN5</accession>
<comment type="caution">
    <text evidence="2">The sequence shown here is derived from an EMBL/GenBank/DDBJ whole genome shotgun (WGS) entry which is preliminary data.</text>
</comment>
<dbReference type="AlphaFoldDB" id="D6RKN5"/>
<protein>
    <submittedName>
        <fullName evidence="2">Jumonji domain containing 5</fullName>
    </submittedName>
</protein>